<dbReference type="Proteomes" id="UP000828048">
    <property type="component" value="Chromosome 3"/>
</dbReference>
<sequence>MLADYQPYMDFGCGPLFHLSTWLIRHPAIPIARALRTTVSLRAIVPLGELLFFHMILIRKVSSFEALLLSLMCVRVSLCMVVESKSFLLQGITTYGYVVAMRAQSEPPGPSVVGEDQYSLPSSPTSSAMPEISGKSSVKWACNIKVLGVPHQESLWTTRKPGCLSLQRQGVPLVVLLSGYAEAAALYGSEVLILEGTFLFNVLHTLAGKLLRDQIQKSLHLIHFTVAGKIRRPEKFADRKNSSAGKGRTVVVASQGAWVSSTSTNRELSYSLMSWDNGVSSVPSLIPFQ</sequence>
<name>A0ACB7Z1C0_9ERIC</name>
<accession>A0ACB7Z1C0</accession>
<protein>
    <submittedName>
        <fullName evidence="1">Uncharacterized protein</fullName>
    </submittedName>
</protein>
<reference evidence="1 2" key="1">
    <citation type="journal article" date="2021" name="Hortic Res">
        <title>High-quality reference genome and annotation aids understanding of berry development for evergreen blueberry (Vaccinium darrowii).</title>
        <authorList>
            <person name="Yu J."/>
            <person name="Hulse-Kemp A.M."/>
            <person name="Babiker E."/>
            <person name="Staton M."/>
        </authorList>
    </citation>
    <scope>NUCLEOTIDE SEQUENCE [LARGE SCALE GENOMIC DNA]</scope>
    <source>
        <strain evidence="2">cv. NJ 8807/NJ 8810</strain>
        <tissue evidence="1">Young leaf</tissue>
    </source>
</reference>
<evidence type="ECO:0000313" key="1">
    <source>
        <dbReference type="EMBL" id="KAH7859267.1"/>
    </source>
</evidence>
<gene>
    <name evidence="1" type="ORF">Vadar_033889</name>
</gene>
<organism evidence="1 2">
    <name type="scientific">Vaccinium darrowii</name>
    <dbReference type="NCBI Taxonomy" id="229202"/>
    <lineage>
        <taxon>Eukaryota</taxon>
        <taxon>Viridiplantae</taxon>
        <taxon>Streptophyta</taxon>
        <taxon>Embryophyta</taxon>
        <taxon>Tracheophyta</taxon>
        <taxon>Spermatophyta</taxon>
        <taxon>Magnoliopsida</taxon>
        <taxon>eudicotyledons</taxon>
        <taxon>Gunneridae</taxon>
        <taxon>Pentapetalae</taxon>
        <taxon>asterids</taxon>
        <taxon>Ericales</taxon>
        <taxon>Ericaceae</taxon>
        <taxon>Vaccinioideae</taxon>
        <taxon>Vaccinieae</taxon>
        <taxon>Vaccinium</taxon>
    </lineage>
</organism>
<proteinExistence type="predicted"/>
<keyword evidence="2" id="KW-1185">Reference proteome</keyword>
<comment type="caution">
    <text evidence="1">The sequence shown here is derived from an EMBL/GenBank/DDBJ whole genome shotgun (WGS) entry which is preliminary data.</text>
</comment>
<dbReference type="EMBL" id="CM037153">
    <property type="protein sequence ID" value="KAH7859267.1"/>
    <property type="molecule type" value="Genomic_DNA"/>
</dbReference>
<evidence type="ECO:0000313" key="2">
    <source>
        <dbReference type="Proteomes" id="UP000828048"/>
    </source>
</evidence>